<dbReference type="EMBL" id="CM014098">
    <property type="protein sequence ID" value="TKS89302.1"/>
    <property type="molecule type" value="Genomic_DNA"/>
</dbReference>
<dbReference type="PANTHER" id="PTHR24171">
    <property type="entry name" value="ANKYRIN REPEAT DOMAIN-CONTAINING PROTEIN 39-RELATED"/>
    <property type="match status" value="1"/>
</dbReference>
<dbReference type="SMART" id="SM00248">
    <property type="entry name" value="ANK"/>
    <property type="match status" value="2"/>
</dbReference>
<evidence type="ECO:0000313" key="5">
    <source>
        <dbReference type="Proteomes" id="UP000298787"/>
    </source>
</evidence>
<evidence type="ECO:0000256" key="2">
    <source>
        <dbReference type="ARBA" id="ARBA00023043"/>
    </source>
</evidence>
<sequence length="156" mass="17894">MKFSCCSVNHVVISERISWEDEGAELMPPYYVDEDDFFKACDRKQLLVIDRYLSTGGDVNAYDAFERTGLHRACSQGHTEVVTKLMEAGADIRHRDKEGDTPLHDAVRLNRSRIIQLLLLHGANTHLTNQDGRRPLDEALEWQNEAKTLIEQNNRK</sequence>
<dbReference type="AlphaFoldDB" id="A0A4V6XZ15"/>
<organism evidence="4 5">
    <name type="scientific">Collichthys lucidus</name>
    <name type="common">Big head croaker</name>
    <name type="synonym">Sciaena lucida</name>
    <dbReference type="NCBI Taxonomy" id="240159"/>
    <lineage>
        <taxon>Eukaryota</taxon>
        <taxon>Metazoa</taxon>
        <taxon>Chordata</taxon>
        <taxon>Craniata</taxon>
        <taxon>Vertebrata</taxon>
        <taxon>Euteleostomi</taxon>
        <taxon>Actinopterygii</taxon>
        <taxon>Neopterygii</taxon>
        <taxon>Teleostei</taxon>
        <taxon>Neoteleostei</taxon>
        <taxon>Acanthomorphata</taxon>
        <taxon>Eupercaria</taxon>
        <taxon>Sciaenidae</taxon>
        <taxon>Collichthys</taxon>
    </lineage>
</organism>
<reference evidence="4 5" key="1">
    <citation type="submission" date="2019-01" db="EMBL/GenBank/DDBJ databases">
        <title>Genome Assembly of Collichthys lucidus.</title>
        <authorList>
            <person name="Cai M."/>
            <person name="Xiao S."/>
        </authorList>
    </citation>
    <scope>NUCLEOTIDE SEQUENCE [LARGE SCALE GENOMIC DNA]</scope>
    <source>
        <strain evidence="4">JT15FE1705JMU</strain>
        <tissue evidence="4">Muscle</tissue>
    </source>
</reference>
<dbReference type="SUPFAM" id="SSF48403">
    <property type="entry name" value="Ankyrin repeat"/>
    <property type="match status" value="1"/>
</dbReference>
<keyword evidence="2 3" id="KW-0040">ANK repeat</keyword>
<accession>A0A4V6XZ15</accession>
<dbReference type="PROSITE" id="PS50297">
    <property type="entry name" value="ANK_REP_REGION"/>
    <property type="match status" value="2"/>
</dbReference>
<dbReference type="PROSITE" id="PS50088">
    <property type="entry name" value="ANK_REPEAT"/>
    <property type="match status" value="2"/>
</dbReference>
<name>A0A4V6XZ15_COLLU</name>
<dbReference type="STRING" id="240159.A0A4V6XZ15"/>
<gene>
    <name evidence="4" type="ORF">D9C73_023427</name>
</gene>
<dbReference type="InterPro" id="IPR002110">
    <property type="entry name" value="Ankyrin_rpt"/>
</dbReference>
<evidence type="ECO:0000313" key="4">
    <source>
        <dbReference type="EMBL" id="TKS89302.1"/>
    </source>
</evidence>
<feature type="repeat" description="ANK" evidence="3">
    <location>
        <begin position="98"/>
        <end position="130"/>
    </location>
</feature>
<protein>
    <submittedName>
        <fullName evidence="4">Ankyrin repeat domain-containing protein 1</fullName>
    </submittedName>
</protein>
<dbReference type="InterPro" id="IPR036770">
    <property type="entry name" value="Ankyrin_rpt-contain_sf"/>
</dbReference>
<proteinExistence type="predicted"/>
<evidence type="ECO:0000256" key="3">
    <source>
        <dbReference type="PROSITE-ProRule" id="PRU00023"/>
    </source>
</evidence>
<dbReference type="Proteomes" id="UP000298787">
    <property type="component" value="Chromosome 21"/>
</dbReference>
<feature type="repeat" description="ANK" evidence="3">
    <location>
        <begin position="65"/>
        <end position="97"/>
    </location>
</feature>
<dbReference type="Pfam" id="PF12796">
    <property type="entry name" value="Ank_2"/>
    <property type="match status" value="1"/>
</dbReference>
<keyword evidence="5" id="KW-1185">Reference proteome</keyword>
<dbReference type="Gene3D" id="1.25.40.20">
    <property type="entry name" value="Ankyrin repeat-containing domain"/>
    <property type="match status" value="1"/>
</dbReference>
<evidence type="ECO:0000256" key="1">
    <source>
        <dbReference type="ARBA" id="ARBA00022737"/>
    </source>
</evidence>
<keyword evidence="1" id="KW-0677">Repeat</keyword>
<dbReference type="PRINTS" id="PR01415">
    <property type="entry name" value="ANKYRIN"/>
</dbReference>